<dbReference type="RefSeq" id="WP_066675269.1">
    <property type="nucleotide sequence ID" value="NZ_CABMIZ010000008.1"/>
</dbReference>
<proteinExistence type="predicted"/>
<keyword evidence="6" id="KW-1185">Reference proteome</keyword>
<reference evidence="3 5" key="1">
    <citation type="submission" date="2017-09" db="EMBL/GenBank/DDBJ databases">
        <authorList>
            <person name="Thomas P."/>
            <person name="Seyboldt C."/>
        </authorList>
    </citation>
    <scope>NUCLEOTIDE SEQUENCE [LARGE SCALE GENOMIC DNA]</scope>
    <source>
        <strain evidence="3 5">DSM 7534</strain>
    </source>
</reference>
<dbReference type="InterPro" id="IPR050248">
    <property type="entry name" value="Polysacc_deacetylase_ArnD"/>
</dbReference>
<dbReference type="GeneID" id="303561519"/>
<keyword evidence="1" id="KW-0732">Signal</keyword>
<dbReference type="PROSITE" id="PS51677">
    <property type="entry name" value="NODB"/>
    <property type="match status" value="1"/>
</dbReference>
<dbReference type="InterPro" id="IPR011330">
    <property type="entry name" value="Glyco_hydro/deAcase_b/a-brl"/>
</dbReference>
<dbReference type="KEGG" id="csep:CP523_12555"/>
<dbReference type="PANTHER" id="PTHR10587:SF125">
    <property type="entry name" value="POLYSACCHARIDE DEACETYLASE YHEN-RELATED"/>
    <property type="match status" value="1"/>
</dbReference>
<sequence>MKNKLKCFLFLSVNILLIISIFTQSINAVPMSGEATSTEENDINENEKIPFKKEVYLTFDDGPSCRVTDNVLDILKENDVKATFFLIGNQIMGKEEVVKRINAEGHSIGLHTFNHKFKYVYSSEDKFIEEMNDCREEINRVVGISPSIIRFPGGSYKHLSKKYLKRLHENDFKVYDWNVDSTDGMNPNLPADKIYRKAIKVNKDSKPTIILMHCTDLQKNTPKALPEIIKYYKDKGYEFKTITEDTKEMYFNINK</sequence>
<feature type="signal peptide" evidence="1">
    <location>
        <begin position="1"/>
        <end position="28"/>
    </location>
</feature>
<evidence type="ECO:0000313" key="5">
    <source>
        <dbReference type="Proteomes" id="UP000280586"/>
    </source>
</evidence>
<evidence type="ECO:0000259" key="2">
    <source>
        <dbReference type="PROSITE" id="PS51677"/>
    </source>
</evidence>
<evidence type="ECO:0000313" key="6">
    <source>
        <dbReference type="Proteomes" id="UP001055437"/>
    </source>
</evidence>
<evidence type="ECO:0000313" key="3">
    <source>
        <dbReference type="EMBL" id="AYE35186.1"/>
    </source>
</evidence>
<dbReference type="OrthoDB" id="258610at2"/>
<dbReference type="GO" id="GO:0005975">
    <property type="term" value="P:carbohydrate metabolic process"/>
    <property type="evidence" value="ECO:0007669"/>
    <property type="project" value="InterPro"/>
</dbReference>
<name>A0A9N7PJU8_CLOSE</name>
<dbReference type="Proteomes" id="UP000280586">
    <property type="component" value="Chromosome"/>
</dbReference>
<accession>A0A9N7PJU8</accession>
<evidence type="ECO:0000256" key="1">
    <source>
        <dbReference type="SAM" id="SignalP"/>
    </source>
</evidence>
<protein>
    <submittedName>
        <fullName evidence="3">Polysaccharide deacetylase</fullName>
    </submittedName>
</protein>
<feature type="domain" description="NodB homology" evidence="2">
    <location>
        <begin position="53"/>
        <end position="240"/>
    </location>
</feature>
<dbReference type="EMBL" id="CP023671">
    <property type="protein sequence ID" value="AYE35186.1"/>
    <property type="molecule type" value="Genomic_DNA"/>
</dbReference>
<dbReference type="CDD" id="cd10944">
    <property type="entry name" value="CE4_SmPgdA_like"/>
    <property type="match status" value="1"/>
</dbReference>
<dbReference type="Proteomes" id="UP001055437">
    <property type="component" value="Chromosome"/>
</dbReference>
<feature type="chain" id="PRO_5040178473" evidence="1">
    <location>
        <begin position="29"/>
        <end position="255"/>
    </location>
</feature>
<gene>
    <name evidence="3" type="ORF">CP523_12555</name>
    <name evidence="4" type="ORF">NH397_04940</name>
</gene>
<dbReference type="GO" id="GO:0016810">
    <property type="term" value="F:hydrolase activity, acting on carbon-nitrogen (but not peptide) bonds"/>
    <property type="evidence" value="ECO:0007669"/>
    <property type="project" value="InterPro"/>
</dbReference>
<dbReference type="InterPro" id="IPR002509">
    <property type="entry name" value="NODB_dom"/>
</dbReference>
<dbReference type="EMBL" id="CP099799">
    <property type="protein sequence ID" value="USS01781.1"/>
    <property type="molecule type" value="Genomic_DNA"/>
</dbReference>
<organism evidence="3 5">
    <name type="scientific">Clostridium septicum</name>
    <dbReference type="NCBI Taxonomy" id="1504"/>
    <lineage>
        <taxon>Bacteria</taxon>
        <taxon>Bacillati</taxon>
        <taxon>Bacillota</taxon>
        <taxon>Clostridia</taxon>
        <taxon>Eubacteriales</taxon>
        <taxon>Clostridiaceae</taxon>
        <taxon>Clostridium</taxon>
    </lineage>
</organism>
<dbReference type="Pfam" id="PF01522">
    <property type="entry name" value="Polysacc_deac_1"/>
    <property type="match status" value="1"/>
</dbReference>
<reference evidence="4" key="2">
    <citation type="submission" date="2022-06" db="EMBL/GenBank/DDBJ databases">
        <authorList>
            <person name="Holder M.E."/>
            <person name="Ajami N.J."/>
            <person name="Petrosino J.F."/>
        </authorList>
    </citation>
    <scope>NUCLEOTIDE SEQUENCE</scope>
    <source>
        <strain evidence="4">RMA 8861</strain>
    </source>
</reference>
<dbReference type="AlphaFoldDB" id="A0A9N7PJU8"/>
<dbReference type="Gene3D" id="3.20.20.370">
    <property type="entry name" value="Glycoside hydrolase/deacetylase"/>
    <property type="match status" value="1"/>
</dbReference>
<dbReference type="SUPFAM" id="SSF88713">
    <property type="entry name" value="Glycoside hydrolase/deacetylase"/>
    <property type="match status" value="1"/>
</dbReference>
<dbReference type="PANTHER" id="PTHR10587">
    <property type="entry name" value="GLYCOSYL TRANSFERASE-RELATED"/>
    <property type="match status" value="1"/>
</dbReference>
<evidence type="ECO:0000313" key="4">
    <source>
        <dbReference type="EMBL" id="USS01781.1"/>
    </source>
</evidence>